<evidence type="ECO:0000313" key="2">
    <source>
        <dbReference type="EMBL" id="MBA9087282.1"/>
    </source>
</evidence>
<dbReference type="PANTHER" id="PTHR37844">
    <property type="entry name" value="SER/THR PROTEIN PHOSPHATASE SUPERFAMILY (AFU_ORTHOLOGUE AFUA_1G14840)"/>
    <property type="match status" value="1"/>
</dbReference>
<gene>
    <name evidence="2" type="ORF">FHR92_003766</name>
</gene>
<protein>
    <recommendedName>
        <fullName evidence="1">Calcineurin-like phosphoesterase domain-containing protein</fullName>
    </recommendedName>
</protein>
<proteinExistence type="predicted"/>
<dbReference type="Pfam" id="PF00149">
    <property type="entry name" value="Metallophos"/>
    <property type="match status" value="1"/>
</dbReference>
<name>A0A7W3SW41_9BACL</name>
<reference evidence="2 3" key="1">
    <citation type="submission" date="2020-08" db="EMBL/GenBank/DDBJ databases">
        <title>Genomic Encyclopedia of Type Strains, Phase III (KMG-III): the genomes of soil and plant-associated and newly described type strains.</title>
        <authorList>
            <person name="Whitman W."/>
        </authorList>
    </citation>
    <scope>NUCLEOTIDE SEQUENCE [LARGE SCALE GENOMIC DNA]</scope>
    <source>
        <strain evidence="2 3">CECT 8693</strain>
    </source>
</reference>
<dbReference type="RefSeq" id="WP_182538113.1">
    <property type="nucleotide sequence ID" value="NZ_JACJIP010000028.1"/>
</dbReference>
<dbReference type="AlphaFoldDB" id="A0A7W3SW41"/>
<feature type="domain" description="Calcineurin-like phosphoesterase" evidence="1">
    <location>
        <begin position="6"/>
        <end position="240"/>
    </location>
</feature>
<dbReference type="PANTHER" id="PTHR37844:SF2">
    <property type="entry name" value="SER_THR PROTEIN PHOSPHATASE SUPERFAMILY (AFU_ORTHOLOGUE AFUA_1G14840)"/>
    <property type="match status" value="1"/>
</dbReference>
<evidence type="ECO:0000259" key="1">
    <source>
        <dbReference type="Pfam" id="PF00149"/>
    </source>
</evidence>
<dbReference type="Gene3D" id="3.60.21.10">
    <property type="match status" value="1"/>
</dbReference>
<comment type="caution">
    <text evidence="2">The sequence shown here is derived from an EMBL/GenBank/DDBJ whole genome shotgun (WGS) entry which is preliminary data.</text>
</comment>
<dbReference type="Proteomes" id="UP000567067">
    <property type="component" value="Unassembled WGS sequence"/>
</dbReference>
<dbReference type="SUPFAM" id="SSF56300">
    <property type="entry name" value="Metallo-dependent phosphatases"/>
    <property type="match status" value="1"/>
</dbReference>
<dbReference type="InterPro" id="IPR029052">
    <property type="entry name" value="Metallo-depent_PP-like"/>
</dbReference>
<dbReference type="GO" id="GO:0016787">
    <property type="term" value="F:hydrolase activity"/>
    <property type="evidence" value="ECO:0007669"/>
    <property type="project" value="InterPro"/>
</dbReference>
<dbReference type="EMBL" id="JACJIP010000028">
    <property type="protein sequence ID" value="MBA9087282.1"/>
    <property type="molecule type" value="Genomic_DNA"/>
</dbReference>
<accession>A0A7W3SW41</accession>
<dbReference type="InterPro" id="IPR004843">
    <property type="entry name" value="Calcineurin-like_PHP"/>
</dbReference>
<keyword evidence="3" id="KW-1185">Reference proteome</keyword>
<organism evidence="2 3">
    <name type="scientific">Fontibacillus solani</name>
    <dbReference type="NCBI Taxonomy" id="1572857"/>
    <lineage>
        <taxon>Bacteria</taxon>
        <taxon>Bacillati</taxon>
        <taxon>Bacillota</taxon>
        <taxon>Bacilli</taxon>
        <taxon>Bacillales</taxon>
        <taxon>Paenibacillaceae</taxon>
        <taxon>Fontibacillus</taxon>
    </lineage>
</organism>
<sequence>MSEASFDLISDLHADFWLDHKCSKQLSVDRFVDELLPDNPSDVLVIAGDLGHHNTESELLLKSFRRYYRNVLYVVGNHDYYLVNSKERWKNNYRSRNRIINLKETTASLEGVTFLDGTTITIDGTTYGGCGMWHDMSYGVSLGFSQSELYYLWGRSMNDSSLIIPTFTENRLRTLFESELAKLEHIFDQCQVIVTHVGPDVSNVINKYKNDPVTTFFYFDGSTLLERANGKTWCFSHTHTHYDYIHDKCCRLVNNALGYPDEHTKSKIRTIYR</sequence>
<evidence type="ECO:0000313" key="3">
    <source>
        <dbReference type="Proteomes" id="UP000567067"/>
    </source>
</evidence>